<dbReference type="EMBL" id="VYZN01000070">
    <property type="protein sequence ID" value="KAE9524348.1"/>
    <property type="molecule type" value="Genomic_DNA"/>
</dbReference>
<protein>
    <submittedName>
        <fullName evidence="2">Uncharacterized protein</fullName>
    </submittedName>
</protein>
<gene>
    <name evidence="2" type="ORF">AGLY_015387</name>
</gene>
<evidence type="ECO:0000313" key="2">
    <source>
        <dbReference type="EMBL" id="KAE9524348.1"/>
    </source>
</evidence>
<keyword evidence="3" id="KW-1185">Reference proteome</keyword>
<dbReference type="Proteomes" id="UP000475862">
    <property type="component" value="Unassembled WGS sequence"/>
</dbReference>
<feature type="transmembrane region" description="Helical" evidence="1">
    <location>
        <begin position="140"/>
        <end position="161"/>
    </location>
</feature>
<keyword evidence="1" id="KW-0812">Transmembrane</keyword>
<accession>A0A6G0T1R7</accession>
<evidence type="ECO:0000256" key="1">
    <source>
        <dbReference type="SAM" id="Phobius"/>
    </source>
</evidence>
<feature type="transmembrane region" description="Helical" evidence="1">
    <location>
        <begin position="168"/>
        <end position="190"/>
    </location>
</feature>
<feature type="transmembrane region" description="Helical" evidence="1">
    <location>
        <begin position="210"/>
        <end position="230"/>
    </location>
</feature>
<dbReference type="AlphaFoldDB" id="A0A6G0T1R7"/>
<comment type="caution">
    <text evidence="2">The sequence shown here is derived from an EMBL/GenBank/DDBJ whole genome shotgun (WGS) entry which is preliminary data.</text>
</comment>
<reference evidence="2 3" key="1">
    <citation type="submission" date="2019-08" db="EMBL/GenBank/DDBJ databases">
        <title>The genome of the soybean aphid Biotype 1, its phylome, world population structure and adaptation to the North American continent.</title>
        <authorList>
            <person name="Giordano R."/>
            <person name="Donthu R.K."/>
            <person name="Hernandez A.G."/>
            <person name="Wright C.L."/>
            <person name="Zimin A.V."/>
        </authorList>
    </citation>
    <scope>NUCLEOTIDE SEQUENCE [LARGE SCALE GENOMIC DNA]</scope>
    <source>
        <tissue evidence="2">Whole aphids</tissue>
    </source>
</reference>
<keyword evidence="1" id="KW-0472">Membrane</keyword>
<evidence type="ECO:0000313" key="3">
    <source>
        <dbReference type="Proteomes" id="UP000475862"/>
    </source>
</evidence>
<keyword evidence="1" id="KW-1133">Transmembrane helix</keyword>
<organism evidence="2 3">
    <name type="scientific">Aphis glycines</name>
    <name type="common">Soybean aphid</name>
    <dbReference type="NCBI Taxonomy" id="307491"/>
    <lineage>
        <taxon>Eukaryota</taxon>
        <taxon>Metazoa</taxon>
        <taxon>Ecdysozoa</taxon>
        <taxon>Arthropoda</taxon>
        <taxon>Hexapoda</taxon>
        <taxon>Insecta</taxon>
        <taxon>Pterygota</taxon>
        <taxon>Neoptera</taxon>
        <taxon>Paraneoptera</taxon>
        <taxon>Hemiptera</taxon>
        <taxon>Sternorrhyncha</taxon>
        <taxon>Aphidomorpha</taxon>
        <taxon>Aphidoidea</taxon>
        <taxon>Aphididae</taxon>
        <taxon>Aphidini</taxon>
        <taxon>Aphis</taxon>
        <taxon>Aphis</taxon>
    </lineage>
</organism>
<name>A0A6G0T1R7_APHGL</name>
<proteinExistence type="predicted"/>
<sequence>MSKGSVFITIPGSDLMDFFLLDCLDVPTLTVHVLVGRALLKGDFFIFECDVSGVTDRLVLELVVDGLLFEDSASLSTPGSGSGSLFINIHRSPVWGSCTTEALSVRSLNTDTLLDLVEFLTGSFASIISVSHFTDGLLRDVVLVISSFFLSPFLEISSLFFRSFSSALIVLTVFLVPGESLLFLSFDSFFKDLFLSVKDDVLEYLRTLHFTILDIFLIFASQNAPLYLALTSVPTARKGGNIHFKNKHTTILHTDFHLSRRRLRKTTQNPLIRGKKLHKSAVPFTIDDSKQ</sequence>